<dbReference type="Gramene" id="Ma05_t31010.1">
    <property type="protein sequence ID" value="Ma05_p31010.1"/>
    <property type="gene ID" value="Ma05_g31010"/>
</dbReference>
<evidence type="ECO:0000313" key="4">
    <source>
        <dbReference type="Proteomes" id="UP000012960"/>
    </source>
</evidence>
<evidence type="ECO:0000256" key="1">
    <source>
        <dbReference type="SAM" id="Phobius"/>
    </source>
</evidence>
<dbReference type="Gene3D" id="1.20.1270.10">
    <property type="match status" value="1"/>
</dbReference>
<gene>
    <name evidence="2" type="ORF">GSMUA_282890.1</name>
</gene>
<dbReference type="EMBL" id="HG996470">
    <property type="protein sequence ID" value="CAG1840637.1"/>
    <property type="molecule type" value="Genomic_DNA"/>
</dbReference>
<dbReference type="Proteomes" id="UP000012960">
    <property type="component" value="Unplaced"/>
</dbReference>
<accession>A0A804JAI0</accession>
<dbReference type="SUPFAM" id="SSF100934">
    <property type="entry name" value="Heat shock protein 70kD (HSP70), C-terminal subdomain"/>
    <property type="match status" value="1"/>
</dbReference>
<keyword evidence="4" id="KW-1185">Reference proteome</keyword>
<organism evidence="3 4">
    <name type="scientific">Musa acuminata subsp. malaccensis</name>
    <name type="common">Wild banana</name>
    <name type="synonym">Musa malaccensis</name>
    <dbReference type="NCBI Taxonomy" id="214687"/>
    <lineage>
        <taxon>Eukaryota</taxon>
        <taxon>Viridiplantae</taxon>
        <taxon>Streptophyta</taxon>
        <taxon>Embryophyta</taxon>
        <taxon>Tracheophyta</taxon>
        <taxon>Spermatophyta</taxon>
        <taxon>Magnoliopsida</taxon>
        <taxon>Liliopsida</taxon>
        <taxon>Zingiberales</taxon>
        <taxon>Musaceae</taxon>
        <taxon>Musa</taxon>
    </lineage>
</organism>
<keyword evidence="1" id="KW-1133">Transmembrane helix</keyword>
<reference evidence="2" key="1">
    <citation type="submission" date="2021-03" db="EMBL/GenBank/DDBJ databases">
        <authorList>
            <consortium name="Genoscope - CEA"/>
            <person name="William W."/>
        </authorList>
    </citation>
    <scope>NUCLEOTIDE SEQUENCE</scope>
    <source>
        <strain evidence="2">Doubled-haploid Pahang</strain>
    </source>
</reference>
<keyword evidence="1" id="KW-0472">Membrane</keyword>
<evidence type="ECO:0000313" key="2">
    <source>
        <dbReference type="EMBL" id="CAG1840637.1"/>
    </source>
</evidence>
<dbReference type="InParanoid" id="A0A804JAI0"/>
<name>A0A804JAI0_MUSAM</name>
<dbReference type="InterPro" id="IPR029048">
    <property type="entry name" value="HSP70_C_sf"/>
</dbReference>
<dbReference type="EnsemblPlants" id="Ma05_t31010.1">
    <property type="protein sequence ID" value="Ma05_p31010.1"/>
    <property type="gene ID" value="Ma05_g31010"/>
</dbReference>
<protein>
    <submittedName>
        <fullName evidence="2">(wild Malaysian banana) hypothetical protein</fullName>
    </submittedName>
</protein>
<sequence length="119" mass="13912">MRSTRRGWRQKTALENSTYFMGETIQDDRIASELAAADKKKIEDAIQQDIHLLDVNQSEEADELRRQDDGARVHLLAEWTMVLLLLVAAVQVRPLRRLIEHDYLASRRLFLVWLTCMFS</sequence>
<feature type="transmembrane region" description="Helical" evidence="1">
    <location>
        <begin position="73"/>
        <end position="92"/>
    </location>
</feature>
<proteinExistence type="predicted"/>
<reference evidence="3" key="2">
    <citation type="submission" date="2021-05" db="UniProtKB">
        <authorList>
            <consortium name="EnsemblPlants"/>
        </authorList>
    </citation>
    <scope>IDENTIFICATION</scope>
    <source>
        <strain evidence="3">subsp. malaccensis</strain>
    </source>
</reference>
<dbReference type="AlphaFoldDB" id="A0A804JAI0"/>
<evidence type="ECO:0000313" key="3">
    <source>
        <dbReference type="EnsemblPlants" id="Ma05_p31010.1"/>
    </source>
</evidence>
<keyword evidence="1" id="KW-0812">Transmembrane</keyword>